<name>A0A1D8TNU9_9CYAN</name>
<feature type="region of interest" description="Disordered" evidence="4">
    <location>
        <begin position="118"/>
        <end position="143"/>
    </location>
</feature>
<dbReference type="PANTHER" id="PTHR33643">
    <property type="entry name" value="UREASE ACCESSORY PROTEIN D"/>
    <property type="match status" value="1"/>
</dbReference>
<gene>
    <name evidence="3" type="primary">ureD</name>
    <name evidence="5" type="ORF">BJP34_07590</name>
</gene>
<dbReference type="OrthoDB" id="9798842at2"/>
<dbReference type="GO" id="GO:0016151">
    <property type="term" value="F:nickel cation binding"/>
    <property type="evidence" value="ECO:0007669"/>
    <property type="project" value="UniProtKB-UniRule"/>
</dbReference>
<dbReference type="GO" id="GO:0005737">
    <property type="term" value="C:cytoplasm"/>
    <property type="evidence" value="ECO:0007669"/>
    <property type="project" value="UniProtKB-SubCell"/>
</dbReference>
<protein>
    <recommendedName>
        <fullName evidence="3">Urease accessory protein UreD</fullName>
    </recommendedName>
</protein>
<evidence type="ECO:0000256" key="1">
    <source>
        <dbReference type="ARBA" id="ARBA00007177"/>
    </source>
</evidence>
<dbReference type="PANTHER" id="PTHR33643:SF1">
    <property type="entry name" value="UREASE ACCESSORY PROTEIN D"/>
    <property type="match status" value="1"/>
</dbReference>
<reference evidence="6" key="1">
    <citation type="submission" date="2016-10" db="EMBL/GenBank/DDBJ databases">
        <title>Comparative genomics uncovers the prolific and rare metabolic potential of the cyanobacterial genus Moorea.</title>
        <authorList>
            <person name="Leao T."/>
            <person name="Castelao G."/>
            <person name="Korobeynikov A."/>
            <person name="Monroe E.A."/>
            <person name="Podell S."/>
            <person name="Glukhov E."/>
            <person name="Allen E."/>
            <person name="Gerwick W.H."/>
            <person name="Gerwick L."/>
        </authorList>
    </citation>
    <scope>NUCLEOTIDE SEQUENCE [LARGE SCALE GENOMIC DNA]</scope>
    <source>
        <strain evidence="6">PAL-8-15-08-1</strain>
    </source>
</reference>
<evidence type="ECO:0000313" key="6">
    <source>
        <dbReference type="Proteomes" id="UP000177870"/>
    </source>
</evidence>
<dbReference type="Proteomes" id="UP000177870">
    <property type="component" value="Chromosome"/>
</dbReference>
<dbReference type="HAMAP" id="MF_01384">
    <property type="entry name" value="UreD"/>
    <property type="match status" value="1"/>
</dbReference>
<comment type="similarity">
    <text evidence="1 3">Belongs to the UreD family.</text>
</comment>
<dbReference type="Pfam" id="PF01774">
    <property type="entry name" value="UreD"/>
    <property type="match status" value="1"/>
</dbReference>
<organism evidence="5 6">
    <name type="scientific">Moorena producens PAL-8-15-08-1</name>
    <dbReference type="NCBI Taxonomy" id="1458985"/>
    <lineage>
        <taxon>Bacteria</taxon>
        <taxon>Bacillati</taxon>
        <taxon>Cyanobacteriota</taxon>
        <taxon>Cyanophyceae</taxon>
        <taxon>Coleofasciculales</taxon>
        <taxon>Coleofasciculaceae</taxon>
        <taxon>Moorena</taxon>
    </lineage>
</organism>
<keyword evidence="2 3" id="KW-0143">Chaperone</keyword>
<evidence type="ECO:0000256" key="3">
    <source>
        <dbReference type="HAMAP-Rule" id="MF_01384"/>
    </source>
</evidence>
<comment type="function">
    <text evidence="3">Required for maturation of urease via the functional incorporation of the urease nickel metallocenter.</text>
</comment>
<evidence type="ECO:0000313" key="5">
    <source>
        <dbReference type="EMBL" id="AOW99338.1"/>
    </source>
</evidence>
<accession>A0A1D8TNU9</accession>
<dbReference type="InterPro" id="IPR002669">
    <property type="entry name" value="UreD"/>
</dbReference>
<dbReference type="EMBL" id="CP017599">
    <property type="protein sequence ID" value="AOW99338.1"/>
    <property type="molecule type" value="Genomic_DNA"/>
</dbReference>
<keyword evidence="3" id="KW-0996">Nickel insertion</keyword>
<comment type="subunit">
    <text evidence="3">UreD, UreF and UreG form a complex that acts as a GTP-hydrolysis-dependent molecular chaperone, activating the urease apoprotein by helping to assemble the nickel containing metallocenter of UreC. The UreE protein probably delivers the nickel.</text>
</comment>
<sequence>MNQLSQPQPTDSDKSRWHGSLKLRFALADGKTQPIHTYAKAPLKVQRPFYPEGLGVCHTVVLHTAGGMVAGDRLSQDIHLESGTNVLITTAAASKAYGRGSASASLRNYSTNNEKLRASLNQPEARQNISSANPENNSASLNQPETRQIIRLQVETGACLEWFPQETIVFNGAVYRQDLRVELAPGASWLGWEITRFGRSARGERFVEGNWRSHTEVWQQGHPQWIDRQWLPASEATFSSPYGLAGQPVVGTLALVGQPVSSQIIEQARGLWSAREYVGEAGVTQLMSGLLCRYRGASTEEVRHWFTEVWQLLRVNLFGRPIIKPRVWPL</sequence>
<keyword evidence="3" id="KW-0963">Cytoplasm</keyword>
<evidence type="ECO:0000256" key="2">
    <source>
        <dbReference type="ARBA" id="ARBA00023186"/>
    </source>
</evidence>
<dbReference type="STRING" id="1458985.BJP34_07590"/>
<evidence type="ECO:0000256" key="4">
    <source>
        <dbReference type="SAM" id="MobiDB-lite"/>
    </source>
</evidence>
<dbReference type="AlphaFoldDB" id="A0A1D8TNU9"/>
<dbReference type="RefSeq" id="WP_070391823.1">
    <property type="nucleotide sequence ID" value="NZ_CP017599.1"/>
</dbReference>
<proteinExistence type="inferred from homology"/>
<dbReference type="KEGG" id="mpro:BJP34_07590"/>
<comment type="subcellular location">
    <subcellularLocation>
        <location evidence="3">Cytoplasm</location>
    </subcellularLocation>
</comment>